<evidence type="ECO:0000259" key="6">
    <source>
        <dbReference type="Pfam" id="PF24568"/>
    </source>
</evidence>
<keyword evidence="7" id="KW-0378">Hydrolase</keyword>
<dbReference type="InterPro" id="IPR057309">
    <property type="entry name" value="PcsB_CC"/>
</dbReference>
<dbReference type="EC" id="3.4.24.75" evidence="7"/>
<accession>A0A377FRT3</accession>
<feature type="domain" description="M23ase beta-sheet core" evidence="5">
    <location>
        <begin position="345"/>
        <end position="437"/>
    </location>
</feature>
<organism evidence="7 8">
    <name type="scientific">Exiguobacterium aurantiacum</name>
    <dbReference type="NCBI Taxonomy" id="33987"/>
    <lineage>
        <taxon>Bacteria</taxon>
        <taxon>Bacillati</taxon>
        <taxon>Bacillota</taxon>
        <taxon>Bacilli</taxon>
        <taxon>Bacillales</taxon>
        <taxon>Bacillales Family XII. Incertae Sedis</taxon>
        <taxon>Exiguobacterium</taxon>
    </lineage>
</organism>
<proteinExistence type="predicted"/>
<feature type="chain" id="PRO_5016995268" evidence="4">
    <location>
        <begin position="21"/>
        <end position="454"/>
    </location>
</feature>
<dbReference type="AlphaFoldDB" id="A0A377FRT3"/>
<dbReference type="PANTHER" id="PTHR21666:SF270">
    <property type="entry name" value="MUREIN HYDROLASE ACTIVATOR ENVC"/>
    <property type="match status" value="1"/>
</dbReference>
<evidence type="ECO:0000313" key="8">
    <source>
        <dbReference type="Proteomes" id="UP000254060"/>
    </source>
</evidence>
<evidence type="ECO:0000256" key="1">
    <source>
        <dbReference type="ARBA" id="ARBA00022729"/>
    </source>
</evidence>
<name>A0A377FRT3_9BACL</name>
<feature type="region of interest" description="Disordered" evidence="3">
    <location>
        <begin position="274"/>
        <end position="308"/>
    </location>
</feature>
<dbReference type="SUPFAM" id="SSF51261">
    <property type="entry name" value="Duplicated hybrid motif"/>
    <property type="match status" value="1"/>
</dbReference>
<evidence type="ECO:0000256" key="4">
    <source>
        <dbReference type="SAM" id="SignalP"/>
    </source>
</evidence>
<evidence type="ECO:0000256" key="3">
    <source>
        <dbReference type="SAM" id="MobiDB-lite"/>
    </source>
</evidence>
<evidence type="ECO:0000256" key="2">
    <source>
        <dbReference type="SAM" id="Coils"/>
    </source>
</evidence>
<dbReference type="InterPro" id="IPR016047">
    <property type="entry name" value="M23ase_b-sheet_dom"/>
</dbReference>
<dbReference type="RefSeq" id="WP_029334582.1">
    <property type="nucleotide sequence ID" value="NZ_UGGP01000001.1"/>
</dbReference>
<feature type="coiled-coil region" evidence="2">
    <location>
        <begin position="23"/>
        <end position="106"/>
    </location>
</feature>
<feature type="domain" description="Peptidoglycan hydrolase PcsB coiled-coil" evidence="6">
    <location>
        <begin position="104"/>
        <end position="167"/>
    </location>
</feature>
<dbReference type="GO" id="GO:0004222">
    <property type="term" value="F:metalloendopeptidase activity"/>
    <property type="evidence" value="ECO:0007669"/>
    <property type="project" value="TreeGrafter"/>
</dbReference>
<dbReference type="Pfam" id="PF01551">
    <property type="entry name" value="Peptidase_M23"/>
    <property type="match status" value="1"/>
</dbReference>
<feature type="signal peptide" evidence="4">
    <location>
        <begin position="1"/>
        <end position="20"/>
    </location>
</feature>
<feature type="compositionally biased region" description="Basic and acidic residues" evidence="3">
    <location>
        <begin position="274"/>
        <end position="291"/>
    </location>
</feature>
<dbReference type="InterPro" id="IPR011055">
    <property type="entry name" value="Dup_hybrid_motif"/>
</dbReference>
<dbReference type="InterPro" id="IPR050570">
    <property type="entry name" value="Cell_wall_metabolism_enzyme"/>
</dbReference>
<dbReference type="Gene3D" id="6.10.250.3150">
    <property type="match status" value="1"/>
</dbReference>
<dbReference type="EMBL" id="UGGP01000001">
    <property type="protein sequence ID" value="STO07537.1"/>
    <property type="molecule type" value="Genomic_DNA"/>
</dbReference>
<dbReference type="Proteomes" id="UP000254060">
    <property type="component" value="Unassembled WGS sequence"/>
</dbReference>
<dbReference type="STRING" id="1397694.GCA_000702585_01399"/>
<reference evidence="7 8" key="1">
    <citation type="submission" date="2018-06" db="EMBL/GenBank/DDBJ databases">
        <authorList>
            <consortium name="Pathogen Informatics"/>
            <person name="Doyle S."/>
        </authorList>
    </citation>
    <scope>NUCLEOTIDE SEQUENCE [LARGE SCALE GENOMIC DNA]</scope>
    <source>
        <strain evidence="7 8">NCTC13163</strain>
    </source>
</reference>
<dbReference type="Gene3D" id="2.70.70.10">
    <property type="entry name" value="Glucose Permease (Domain IIA)"/>
    <property type="match status" value="1"/>
</dbReference>
<evidence type="ECO:0000313" key="7">
    <source>
        <dbReference type="EMBL" id="STO07537.1"/>
    </source>
</evidence>
<protein>
    <submittedName>
        <fullName evidence="7">Glycyl-glycine endopeptidase ALE-1</fullName>
        <ecNumber evidence="7">3.4.24.75</ecNumber>
    </submittedName>
</protein>
<keyword evidence="2" id="KW-0175">Coiled coil</keyword>
<dbReference type="PANTHER" id="PTHR21666">
    <property type="entry name" value="PEPTIDASE-RELATED"/>
    <property type="match status" value="1"/>
</dbReference>
<dbReference type="Pfam" id="PF24568">
    <property type="entry name" value="CC_PcsB"/>
    <property type="match status" value="1"/>
</dbReference>
<dbReference type="CDD" id="cd12797">
    <property type="entry name" value="M23_peptidase"/>
    <property type="match status" value="1"/>
</dbReference>
<sequence>MKRSLALGLCMTLLAAPVMATEKETLRERQDRLSKQLEASKKAQAETDVELELTEAERDAVSTEVRAVNERLDSLSEQIAVQQSEADEARAELEVTRRQLAAQEQYLEDQKALLSERLRVLQIHEDRSYLQVIFESRSFGDFVARLVTAQSIAEQDRDLIHTFMTEVDRLESLETAQRTQLSFVKQKERELVITKQALDRAAEEKRALLSELNDQVELLELEQMTREEEQALMDEQRRIIAGQLEAIAVAEREAAEAEARRQAEAKAAAEAQAKAEVEARARQEAEAKAAADAKSNTTPAAPPVPPVEVTENVTAPVSTFVRPVSGYVSSRFGPRANPLTGAPESHRGIDIVNATGTPVVSAAPGIVIKAAPATGYGNVVFVSHVIQGQVWTTVYGHLDSITVAPGQTLSAGQTVGTLGNTGWSTGPHLHFELHRGEWAPGQPNAVDPGPYIGY</sequence>
<gene>
    <name evidence="7" type="ORF">NCTC13163_00885</name>
</gene>
<evidence type="ECO:0000259" key="5">
    <source>
        <dbReference type="Pfam" id="PF01551"/>
    </source>
</evidence>
<keyword evidence="1 4" id="KW-0732">Signal</keyword>
<dbReference type="OrthoDB" id="9805070at2"/>